<dbReference type="Pfam" id="PF01497">
    <property type="entry name" value="Peripla_BP_2"/>
    <property type="match status" value="1"/>
</dbReference>
<accession>A0A6J6SDX5</accession>
<dbReference type="EMBL" id="CAEZYQ010000003">
    <property type="protein sequence ID" value="CAB4732868.1"/>
    <property type="molecule type" value="Genomic_DNA"/>
</dbReference>
<dbReference type="CDD" id="cd01146">
    <property type="entry name" value="FhuD"/>
    <property type="match status" value="1"/>
</dbReference>
<dbReference type="PROSITE" id="PS50983">
    <property type="entry name" value="FE_B12_PBP"/>
    <property type="match status" value="1"/>
</dbReference>
<dbReference type="GO" id="GO:0030288">
    <property type="term" value="C:outer membrane-bounded periplasmic space"/>
    <property type="evidence" value="ECO:0007669"/>
    <property type="project" value="TreeGrafter"/>
</dbReference>
<evidence type="ECO:0000259" key="5">
    <source>
        <dbReference type="PROSITE" id="PS50983"/>
    </source>
</evidence>
<evidence type="ECO:0000256" key="4">
    <source>
        <dbReference type="SAM" id="MobiDB-lite"/>
    </source>
</evidence>
<evidence type="ECO:0000313" key="6">
    <source>
        <dbReference type="EMBL" id="CAB4732868.1"/>
    </source>
</evidence>
<reference evidence="6" key="1">
    <citation type="submission" date="2020-05" db="EMBL/GenBank/DDBJ databases">
        <authorList>
            <person name="Chiriac C."/>
            <person name="Salcher M."/>
            <person name="Ghai R."/>
            <person name="Kavagutti S V."/>
        </authorList>
    </citation>
    <scope>NUCLEOTIDE SEQUENCE</scope>
</reference>
<dbReference type="PROSITE" id="PS51257">
    <property type="entry name" value="PROKAR_LIPOPROTEIN"/>
    <property type="match status" value="1"/>
</dbReference>
<dbReference type="PANTHER" id="PTHR30532">
    <property type="entry name" value="IRON III DICITRATE-BINDING PERIPLASMIC PROTEIN"/>
    <property type="match status" value="1"/>
</dbReference>
<evidence type="ECO:0000256" key="1">
    <source>
        <dbReference type="ARBA" id="ARBA00004196"/>
    </source>
</evidence>
<proteinExistence type="predicted"/>
<dbReference type="SUPFAM" id="SSF53807">
    <property type="entry name" value="Helical backbone' metal receptor"/>
    <property type="match status" value="1"/>
</dbReference>
<protein>
    <submittedName>
        <fullName evidence="6">Unannotated protein</fullName>
    </submittedName>
</protein>
<feature type="domain" description="Fe/B12 periplasmic-binding" evidence="5">
    <location>
        <begin position="63"/>
        <end position="330"/>
    </location>
</feature>
<name>A0A6J6SDX5_9ZZZZ</name>
<organism evidence="6">
    <name type="scientific">freshwater metagenome</name>
    <dbReference type="NCBI Taxonomy" id="449393"/>
    <lineage>
        <taxon>unclassified sequences</taxon>
        <taxon>metagenomes</taxon>
        <taxon>ecological metagenomes</taxon>
    </lineage>
</organism>
<dbReference type="Gene3D" id="3.40.50.1980">
    <property type="entry name" value="Nitrogenase molybdenum iron protein domain"/>
    <property type="match status" value="2"/>
</dbReference>
<dbReference type="AlphaFoldDB" id="A0A6J6SDX5"/>
<dbReference type="PANTHER" id="PTHR30532:SF1">
    <property type="entry name" value="IRON(3+)-HYDROXAMATE-BINDING PROTEIN FHUD"/>
    <property type="match status" value="1"/>
</dbReference>
<evidence type="ECO:0000256" key="3">
    <source>
        <dbReference type="ARBA" id="ARBA00022729"/>
    </source>
</evidence>
<feature type="compositionally biased region" description="Low complexity" evidence="4">
    <location>
        <begin position="26"/>
        <end position="43"/>
    </location>
</feature>
<comment type="subcellular location">
    <subcellularLocation>
        <location evidence="1">Cell envelope</location>
    </subcellularLocation>
</comment>
<feature type="region of interest" description="Disordered" evidence="4">
    <location>
        <begin position="21"/>
        <end position="43"/>
    </location>
</feature>
<keyword evidence="2" id="KW-0813">Transport</keyword>
<dbReference type="InterPro" id="IPR002491">
    <property type="entry name" value="ABC_transptr_periplasmic_BD"/>
</dbReference>
<dbReference type="InterPro" id="IPR051313">
    <property type="entry name" value="Bact_iron-sidero_bind"/>
</dbReference>
<keyword evidence="3" id="KW-0732">Signal</keyword>
<evidence type="ECO:0000256" key="2">
    <source>
        <dbReference type="ARBA" id="ARBA00022448"/>
    </source>
</evidence>
<gene>
    <name evidence="6" type="ORF">UFOPK2761_00647</name>
</gene>
<sequence>MKRTLLPALAATSLLALSACGTSQPTTEASGSGTTGSTETAAGPITLTDAAGRTVELDAPAERVVVLEWQMVEDVLTLGLEPVGVADVEGYTTWNSSMPLGPDTQDVGKRGEPNLDAIYATDPDLVITEVYGPDDAVVEQLEEYDVPVLATLGADTEDPIGQMEETLDLIAQATGREDEADAAMADFEAALEEGRAAIEAADPETTEFAFFDAYAQGSTVAVRPFGQGSWIGEIGEALGLTNVWEGEVDAAYGLGSTDVEGLAEVDDALVLHTATQSETWLPQLAENRVWTNADFVEEDRLRAFPEGVWTFGGPRSGEQVVDAFVAAVTG</sequence>